<reference evidence="13" key="2">
    <citation type="submission" date="2014-06" db="EMBL/GenBank/DDBJ databases">
        <title>The complete genome of Blastobotrys (Arxula) adeninivorans LS3 - a yeast of biotechnological interest.</title>
        <authorList>
            <person name="Kunze G."/>
            <person name="Gaillardin C."/>
            <person name="Czernicka M."/>
            <person name="Durrens P."/>
            <person name="Martin T."/>
            <person name="Boer E."/>
            <person name="Gabaldon T."/>
            <person name="Cruz J."/>
            <person name="Talla E."/>
            <person name="Marck C."/>
            <person name="Goffeau A."/>
            <person name="Barbe V."/>
            <person name="Baret P."/>
            <person name="Baronian K."/>
            <person name="Beier S."/>
            <person name="Bleykasten C."/>
            <person name="Bode R."/>
            <person name="Casaregola S."/>
            <person name="Despons L."/>
            <person name="Fairhead C."/>
            <person name="Giersberg M."/>
            <person name="Gierski P."/>
            <person name="Hahnel U."/>
            <person name="Hartmann A."/>
            <person name="Jankowska D."/>
            <person name="Jubin C."/>
            <person name="Jung P."/>
            <person name="Lafontaine I."/>
            <person name="Leh-Louis V."/>
            <person name="Lemaire M."/>
            <person name="Marcet-Houben M."/>
            <person name="Mascher M."/>
            <person name="Morel G."/>
            <person name="Richard G.-F."/>
            <person name="Riechen J."/>
            <person name="Sacerdot C."/>
            <person name="Sarkar A."/>
            <person name="Savel G."/>
            <person name="Schacherer J."/>
            <person name="Sherman D."/>
            <person name="Straub M.-L."/>
            <person name="Stein N."/>
            <person name="Thierry A."/>
            <person name="Trautwein-Schult A."/>
            <person name="Westhof E."/>
            <person name="Worch S."/>
            <person name="Dujon B."/>
            <person name="Souciet J.-L."/>
            <person name="Wincker P."/>
            <person name="Scholz U."/>
            <person name="Neuveglise N."/>
        </authorList>
    </citation>
    <scope>NUCLEOTIDE SEQUENCE</scope>
    <source>
        <strain evidence="13">LS3</strain>
    </source>
</reference>
<keyword evidence="5" id="KW-0999">Mitochondrion inner membrane</keyword>
<evidence type="ECO:0000256" key="12">
    <source>
        <dbReference type="SAM" id="Phobius"/>
    </source>
</evidence>
<keyword evidence="4 12" id="KW-0812">Transmembrane</keyword>
<comment type="subcellular location">
    <subcellularLocation>
        <location evidence="1">Mitochondrion inner membrane</location>
        <topology evidence="1">Single-pass membrane protein</topology>
    </subcellularLocation>
</comment>
<keyword evidence="7 12" id="KW-1133">Transmembrane helix</keyword>
<dbReference type="Pfam" id="PF02936">
    <property type="entry name" value="COX4"/>
    <property type="match status" value="1"/>
</dbReference>
<organism evidence="13">
    <name type="scientific">Blastobotrys adeninivorans</name>
    <name type="common">Yeast</name>
    <name type="synonym">Arxula adeninivorans</name>
    <dbReference type="NCBI Taxonomy" id="409370"/>
    <lineage>
        <taxon>Eukaryota</taxon>
        <taxon>Fungi</taxon>
        <taxon>Dikarya</taxon>
        <taxon>Ascomycota</taxon>
        <taxon>Saccharomycotina</taxon>
        <taxon>Dipodascomycetes</taxon>
        <taxon>Dipodascales</taxon>
        <taxon>Trichomonascaceae</taxon>
        <taxon>Blastobotrys</taxon>
    </lineage>
</organism>
<dbReference type="GO" id="GO:0006123">
    <property type="term" value="P:mitochondrial electron transport, cytochrome c to oxygen"/>
    <property type="evidence" value="ECO:0007669"/>
    <property type="project" value="InterPro"/>
</dbReference>
<dbReference type="Gene3D" id="1.10.442.10">
    <property type="entry name" value="Cytochrome c oxidase subunit IV"/>
    <property type="match status" value="1"/>
</dbReference>
<dbReference type="InterPro" id="IPR004203">
    <property type="entry name" value="Cyt_c_oxidase_su4_fam"/>
</dbReference>
<dbReference type="PANTHER" id="PTHR10707">
    <property type="entry name" value="CYTOCHROME C OXIDASE SUBUNIT IV"/>
    <property type="match status" value="1"/>
</dbReference>
<dbReference type="GO" id="GO:0045277">
    <property type="term" value="C:respiratory chain complex IV"/>
    <property type="evidence" value="ECO:0007669"/>
    <property type="project" value="InterPro"/>
</dbReference>
<dbReference type="PhylomeDB" id="A0A060TI40"/>
<keyword evidence="6" id="KW-0809">Transit peptide</keyword>
<gene>
    <name evidence="13" type="ORF">GNLVRS02_ARAD1D35992g</name>
</gene>
<dbReference type="AlphaFoldDB" id="A0A060TI40"/>
<evidence type="ECO:0000256" key="7">
    <source>
        <dbReference type="ARBA" id="ARBA00022989"/>
    </source>
</evidence>
<dbReference type="GO" id="GO:0016491">
    <property type="term" value="F:oxidoreductase activity"/>
    <property type="evidence" value="ECO:0007669"/>
    <property type="project" value="UniProtKB-KW"/>
</dbReference>
<evidence type="ECO:0000256" key="5">
    <source>
        <dbReference type="ARBA" id="ARBA00022792"/>
    </source>
</evidence>
<keyword evidence="10 12" id="KW-0472">Membrane</keyword>
<proteinExistence type="inferred from homology"/>
<dbReference type="EC" id="1.9.3.1" evidence="13"/>
<protein>
    <submittedName>
        <fullName evidence="13">ARAD1D35992p</fullName>
        <ecNumber evidence="13">1.9.3.1</ecNumber>
    </submittedName>
</protein>
<evidence type="ECO:0000256" key="3">
    <source>
        <dbReference type="ARBA" id="ARBA00008135"/>
    </source>
</evidence>
<keyword evidence="8 13" id="KW-0560">Oxidoreductase</keyword>
<evidence type="ECO:0000256" key="11">
    <source>
        <dbReference type="SAM" id="MobiDB-lite"/>
    </source>
</evidence>
<evidence type="ECO:0000256" key="10">
    <source>
        <dbReference type="ARBA" id="ARBA00023136"/>
    </source>
</evidence>
<comment type="pathway">
    <text evidence="2">Energy metabolism; oxidative phosphorylation.</text>
</comment>
<reference evidence="13" key="1">
    <citation type="submission" date="2014-02" db="EMBL/GenBank/DDBJ databases">
        <authorList>
            <person name="Genoscope - CEA"/>
        </authorList>
    </citation>
    <scope>NUCLEOTIDE SEQUENCE</scope>
    <source>
        <strain evidence="13">LS3</strain>
    </source>
</reference>
<feature type="region of interest" description="Disordered" evidence="11">
    <location>
        <begin position="138"/>
        <end position="163"/>
    </location>
</feature>
<sequence>MLRTSVRAIRPVRATGVRLASTRAISNPTLMNIEGRWETMSEEERNDIITQLAERQKGPWSELTVAEKRAAWYISYGPWGPRKPIHAPGSGKKIVAGILGVVAAAGLLFGAFRLTFSTPPVSMSKEWQELSNEALKEKNANPFTGYDQVQSPSRGLPEQEDEE</sequence>
<feature type="transmembrane region" description="Helical" evidence="12">
    <location>
        <begin position="94"/>
        <end position="116"/>
    </location>
</feature>
<evidence type="ECO:0000256" key="6">
    <source>
        <dbReference type="ARBA" id="ARBA00022946"/>
    </source>
</evidence>
<dbReference type="EMBL" id="HG937694">
    <property type="protein sequence ID" value="CDP38497.1"/>
    <property type="molecule type" value="Genomic_DNA"/>
</dbReference>
<evidence type="ECO:0000313" key="13">
    <source>
        <dbReference type="EMBL" id="CDP38497.1"/>
    </source>
</evidence>
<accession>A0A060TI40</accession>
<evidence type="ECO:0000256" key="2">
    <source>
        <dbReference type="ARBA" id="ARBA00004673"/>
    </source>
</evidence>
<dbReference type="InterPro" id="IPR036639">
    <property type="entry name" value="Cyt_c_oxidase_su4_sf"/>
</dbReference>
<dbReference type="FunFam" id="1.10.442.10:FF:000002">
    <property type="entry name" value="Cytochrome c oxidase subunit V"/>
    <property type="match status" value="1"/>
</dbReference>
<dbReference type="CDD" id="cd00922">
    <property type="entry name" value="Cyt_c_Oxidase_IV"/>
    <property type="match status" value="1"/>
</dbReference>
<dbReference type="GO" id="GO:0005743">
    <property type="term" value="C:mitochondrial inner membrane"/>
    <property type="evidence" value="ECO:0007669"/>
    <property type="project" value="UniProtKB-SubCell"/>
</dbReference>
<comment type="similarity">
    <text evidence="3">Belongs to the cytochrome c oxidase IV family.</text>
</comment>
<dbReference type="PANTHER" id="PTHR10707:SF10">
    <property type="entry name" value="CYTOCHROME C OXIDASE SUBUNIT 4"/>
    <property type="match status" value="1"/>
</dbReference>
<evidence type="ECO:0000256" key="9">
    <source>
        <dbReference type="ARBA" id="ARBA00023128"/>
    </source>
</evidence>
<evidence type="ECO:0000256" key="4">
    <source>
        <dbReference type="ARBA" id="ARBA00022692"/>
    </source>
</evidence>
<evidence type="ECO:0000256" key="8">
    <source>
        <dbReference type="ARBA" id="ARBA00023002"/>
    </source>
</evidence>
<dbReference type="SUPFAM" id="SSF81406">
    <property type="entry name" value="Mitochondrial cytochrome c oxidase subunit IV"/>
    <property type="match status" value="1"/>
</dbReference>
<keyword evidence="9" id="KW-0496">Mitochondrion</keyword>
<name>A0A060TI40_BLAAD</name>
<evidence type="ECO:0000256" key="1">
    <source>
        <dbReference type="ARBA" id="ARBA00004434"/>
    </source>
</evidence>